<dbReference type="EMBL" id="HBFM01012083">
    <property type="protein sequence ID" value="CAD8771190.1"/>
    <property type="molecule type" value="Transcribed_RNA"/>
</dbReference>
<evidence type="ECO:0000313" key="7">
    <source>
        <dbReference type="EMBL" id="CAD8771188.1"/>
    </source>
</evidence>
<dbReference type="AlphaFoldDB" id="A0A6U0USR7"/>
<keyword evidence="4 6" id="KW-0472">Membrane</keyword>
<keyword evidence="3 6" id="KW-1133">Transmembrane helix</keyword>
<feature type="transmembrane region" description="Helical" evidence="6">
    <location>
        <begin position="43"/>
        <end position="65"/>
    </location>
</feature>
<sequence length="413" mass="44008">MGTTCGHPSKDVGIAFLCSICAGLAIVLGTCITFITNRNNRRVLSATLAFASGVIIYIAVVDLYIGDGIEHFEDYGLEHKEAFCYASLVFFGGFPICAVLSKISHWLLYKNYERKQRQRMAKLSAEGGSKDLELGGGVARSTMNDAAKKKKTDIDSNKVMSTIVVDAEVNVAIQKTGDQKPDGGAGYIPMKPTSMLSMRADNGPSFINWGALFDDSNDDHGDGSAEHDEEEAMMLAEMGLLVCIAIVIHNFPEGLLTFIGYIEGFQSAVATAFAIIIHNIPEGMVVAMPMFYSTGSKWKSIGVVSLMGLSVPMGSLIGLSVMCGGALNDVAYAILFALTAGILTYVVIMEVWPKAVRYDPCGKIVPLFFSLGMGVMCLSIVAINYSEVEGESDKGDGGGGGGSGGGNDYFSFR</sequence>
<feature type="transmembrane region" description="Helical" evidence="6">
    <location>
        <begin position="85"/>
        <end position="109"/>
    </location>
</feature>
<protein>
    <submittedName>
        <fullName evidence="9">Uncharacterized protein</fullName>
    </submittedName>
</protein>
<evidence type="ECO:0000313" key="8">
    <source>
        <dbReference type="EMBL" id="CAD8771189.1"/>
    </source>
</evidence>
<dbReference type="EMBL" id="HBFM01012082">
    <property type="protein sequence ID" value="CAD8771189.1"/>
    <property type="molecule type" value="Transcribed_RNA"/>
</dbReference>
<dbReference type="EMBL" id="HBFM01012078">
    <property type="protein sequence ID" value="CAD8771188.1"/>
    <property type="molecule type" value="Transcribed_RNA"/>
</dbReference>
<feature type="transmembrane region" description="Helical" evidence="6">
    <location>
        <begin position="12"/>
        <end position="36"/>
    </location>
</feature>
<dbReference type="Pfam" id="PF02535">
    <property type="entry name" value="Zip"/>
    <property type="match status" value="1"/>
</dbReference>
<evidence type="ECO:0000256" key="6">
    <source>
        <dbReference type="SAM" id="Phobius"/>
    </source>
</evidence>
<dbReference type="InterPro" id="IPR023298">
    <property type="entry name" value="ATPase_P-typ_TM_dom_sf"/>
</dbReference>
<organism evidence="9">
    <name type="scientific">Polytomella parva</name>
    <dbReference type="NCBI Taxonomy" id="51329"/>
    <lineage>
        <taxon>Eukaryota</taxon>
        <taxon>Viridiplantae</taxon>
        <taxon>Chlorophyta</taxon>
        <taxon>core chlorophytes</taxon>
        <taxon>Chlorophyceae</taxon>
        <taxon>CS clade</taxon>
        <taxon>Chlamydomonadales</taxon>
        <taxon>Chlamydomonadaceae</taxon>
        <taxon>Polytomella</taxon>
    </lineage>
</organism>
<dbReference type="PANTHER" id="PTHR11040:SF205">
    <property type="entry name" value="ZINC TRANSPORTER ZUPT"/>
    <property type="match status" value="1"/>
</dbReference>
<feature type="region of interest" description="Disordered" evidence="5">
    <location>
        <begin position="390"/>
        <end position="413"/>
    </location>
</feature>
<keyword evidence="2 6" id="KW-0812">Transmembrane</keyword>
<reference evidence="9" key="1">
    <citation type="submission" date="2021-01" db="EMBL/GenBank/DDBJ databases">
        <authorList>
            <person name="Corre E."/>
            <person name="Pelletier E."/>
            <person name="Niang G."/>
            <person name="Scheremetjew M."/>
            <person name="Finn R."/>
            <person name="Kale V."/>
            <person name="Holt S."/>
            <person name="Cochrane G."/>
            <person name="Meng A."/>
            <person name="Brown T."/>
            <person name="Cohen L."/>
        </authorList>
    </citation>
    <scope>NUCLEOTIDE SEQUENCE</scope>
    <source>
        <strain evidence="9">SAG 63-3</strain>
    </source>
</reference>
<evidence type="ECO:0000313" key="9">
    <source>
        <dbReference type="EMBL" id="CAD8771190.1"/>
    </source>
</evidence>
<evidence type="ECO:0000256" key="3">
    <source>
        <dbReference type="ARBA" id="ARBA00022989"/>
    </source>
</evidence>
<feature type="transmembrane region" description="Helical" evidence="6">
    <location>
        <begin position="333"/>
        <end position="352"/>
    </location>
</feature>
<evidence type="ECO:0000256" key="4">
    <source>
        <dbReference type="ARBA" id="ARBA00023136"/>
    </source>
</evidence>
<evidence type="ECO:0000256" key="2">
    <source>
        <dbReference type="ARBA" id="ARBA00022692"/>
    </source>
</evidence>
<feature type="transmembrane region" description="Helical" evidence="6">
    <location>
        <begin position="301"/>
        <end position="327"/>
    </location>
</feature>
<evidence type="ECO:0000256" key="1">
    <source>
        <dbReference type="ARBA" id="ARBA00004141"/>
    </source>
</evidence>
<dbReference type="InterPro" id="IPR003689">
    <property type="entry name" value="ZIP"/>
</dbReference>
<dbReference type="GO" id="GO:0005385">
    <property type="term" value="F:zinc ion transmembrane transporter activity"/>
    <property type="evidence" value="ECO:0007669"/>
    <property type="project" value="TreeGrafter"/>
</dbReference>
<dbReference type="SUPFAM" id="SSF81665">
    <property type="entry name" value="Calcium ATPase, transmembrane domain M"/>
    <property type="match status" value="1"/>
</dbReference>
<feature type="transmembrane region" description="Helical" evidence="6">
    <location>
        <begin position="364"/>
        <end position="385"/>
    </location>
</feature>
<gene>
    <name evidence="7" type="ORF">PPAR00522_LOCUS7591</name>
    <name evidence="8" type="ORF">PPAR00522_LOCUS7592</name>
    <name evidence="9" type="ORF">PPAR00522_LOCUS7593</name>
</gene>
<comment type="subcellular location">
    <subcellularLocation>
        <location evidence="1">Membrane</location>
        <topology evidence="1">Multi-pass membrane protein</topology>
    </subcellularLocation>
</comment>
<proteinExistence type="predicted"/>
<feature type="compositionally biased region" description="Gly residues" evidence="5">
    <location>
        <begin position="397"/>
        <end position="407"/>
    </location>
</feature>
<dbReference type="GO" id="GO:0016020">
    <property type="term" value="C:membrane"/>
    <property type="evidence" value="ECO:0007669"/>
    <property type="project" value="UniProtKB-SubCell"/>
</dbReference>
<dbReference type="PANTHER" id="PTHR11040">
    <property type="entry name" value="ZINC/IRON TRANSPORTER"/>
    <property type="match status" value="1"/>
</dbReference>
<name>A0A6U0USR7_9CHLO</name>
<feature type="transmembrane region" description="Helical" evidence="6">
    <location>
        <begin position="234"/>
        <end position="252"/>
    </location>
</feature>
<accession>A0A6U0USR7</accession>
<evidence type="ECO:0000256" key="5">
    <source>
        <dbReference type="SAM" id="MobiDB-lite"/>
    </source>
</evidence>